<protein>
    <submittedName>
        <fullName evidence="1">Uncharacterized protein</fullName>
    </submittedName>
</protein>
<gene>
    <name evidence="1" type="ORF">EUGRSUZ_D01472</name>
</gene>
<name>A0A059CF80_EUCGR</name>
<accession>A0A059CF80</accession>
<sequence length="69" mass="8120">MKSLQWQLQLHWTWLLEDCRWTWQRQELLSQPRNSVTCWLTERAQTLDGWQGDFGGDGGCPLALMLSRG</sequence>
<proteinExistence type="predicted"/>
<dbReference type="EMBL" id="KK198756">
    <property type="protein sequence ID" value="KCW77128.1"/>
    <property type="molecule type" value="Genomic_DNA"/>
</dbReference>
<dbReference type="AlphaFoldDB" id="A0A059CF80"/>
<reference evidence="1" key="1">
    <citation type="submission" date="2013-07" db="EMBL/GenBank/DDBJ databases">
        <title>The genome of Eucalyptus grandis.</title>
        <authorList>
            <person name="Schmutz J."/>
            <person name="Hayes R."/>
            <person name="Myburg A."/>
            <person name="Tuskan G."/>
            <person name="Grattapaglia D."/>
            <person name="Rokhsar D.S."/>
        </authorList>
    </citation>
    <scope>NUCLEOTIDE SEQUENCE</scope>
    <source>
        <tissue evidence="1">Leaf extractions</tissue>
    </source>
</reference>
<organism evidence="1">
    <name type="scientific">Eucalyptus grandis</name>
    <name type="common">Flooded gum</name>
    <dbReference type="NCBI Taxonomy" id="71139"/>
    <lineage>
        <taxon>Eukaryota</taxon>
        <taxon>Viridiplantae</taxon>
        <taxon>Streptophyta</taxon>
        <taxon>Embryophyta</taxon>
        <taxon>Tracheophyta</taxon>
        <taxon>Spermatophyta</taxon>
        <taxon>Magnoliopsida</taxon>
        <taxon>eudicotyledons</taxon>
        <taxon>Gunneridae</taxon>
        <taxon>Pentapetalae</taxon>
        <taxon>rosids</taxon>
        <taxon>malvids</taxon>
        <taxon>Myrtales</taxon>
        <taxon>Myrtaceae</taxon>
        <taxon>Myrtoideae</taxon>
        <taxon>Eucalypteae</taxon>
        <taxon>Eucalyptus</taxon>
    </lineage>
</organism>
<evidence type="ECO:0000313" key="1">
    <source>
        <dbReference type="EMBL" id="KCW77128.1"/>
    </source>
</evidence>
<dbReference type="Gramene" id="KCW77128">
    <property type="protein sequence ID" value="KCW77128"/>
    <property type="gene ID" value="EUGRSUZ_D01472"/>
</dbReference>
<dbReference type="InParanoid" id="A0A059CF80"/>